<organism evidence="2 3">
    <name type="scientific">Lophium mytilinum</name>
    <dbReference type="NCBI Taxonomy" id="390894"/>
    <lineage>
        <taxon>Eukaryota</taxon>
        <taxon>Fungi</taxon>
        <taxon>Dikarya</taxon>
        <taxon>Ascomycota</taxon>
        <taxon>Pezizomycotina</taxon>
        <taxon>Dothideomycetes</taxon>
        <taxon>Pleosporomycetidae</taxon>
        <taxon>Mytilinidiales</taxon>
        <taxon>Mytilinidiaceae</taxon>
        <taxon>Lophium</taxon>
    </lineage>
</organism>
<sequence length="197" mass="21403">MPVAISKTEFGPPRPPSTSAAAPPMGHRSRHPPQPLRPLAHHLRLISFAVLGPRHSIGEESSWLNESSNRPSALHLEIISTKSPSAVSEPLVGGSKPPQYAATWALTHDTGNAQLKTPASLPTSYERVWIDCREQDGERAIEDMNMLFSLCELEIQHSSPFLPLPRNTKNTKFPSIISDDLVVPVALSSPSLQLAAS</sequence>
<name>A0A6A6R2X4_9PEZI</name>
<protein>
    <submittedName>
        <fullName evidence="2">Uncharacterized protein</fullName>
    </submittedName>
</protein>
<dbReference type="EMBL" id="MU004184">
    <property type="protein sequence ID" value="KAF2499128.1"/>
    <property type="molecule type" value="Genomic_DNA"/>
</dbReference>
<evidence type="ECO:0000256" key="1">
    <source>
        <dbReference type="SAM" id="MobiDB-lite"/>
    </source>
</evidence>
<keyword evidence="3" id="KW-1185">Reference proteome</keyword>
<reference evidence="2" key="1">
    <citation type="journal article" date="2020" name="Stud. Mycol.">
        <title>101 Dothideomycetes genomes: a test case for predicting lifestyles and emergence of pathogens.</title>
        <authorList>
            <person name="Haridas S."/>
            <person name="Albert R."/>
            <person name="Binder M."/>
            <person name="Bloem J."/>
            <person name="Labutti K."/>
            <person name="Salamov A."/>
            <person name="Andreopoulos B."/>
            <person name="Baker S."/>
            <person name="Barry K."/>
            <person name="Bills G."/>
            <person name="Bluhm B."/>
            <person name="Cannon C."/>
            <person name="Castanera R."/>
            <person name="Culley D."/>
            <person name="Daum C."/>
            <person name="Ezra D."/>
            <person name="Gonzalez J."/>
            <person name="Henrissat B."/>
            <person name="Kuo A."/>
            <person name="Liang C."/>
            <person name="Lipzen A."/>
            <person name="Lutzoni F."/>
            <person name="Magnuson J."/>
            <person name="Mondo S."/>
            <person name="Nolan M."/>
            <person name="Ohm R."/>
            <person name="Pangilinan J."/>
            <person name="Park H.-J."/>
            <person name="Ramirez L."/>
            <person name="Alfaro M."/>
            <person name="Sun H."/>
            <person name="Tritt A."/>
            <person name="Yoshinaga Y."/>
            <person name="Zwiers L.-H."/>
            <person name="Turgeon B."/>
            <person name="Goodwin S."/>
            <person name="Spatafora J."/>
            <person name="Crous P."/>
            <person name="Grigoriev I."/>
        </authorList>
    </citation>
    <scope>NUCLEOTIDE SEQUENCE</scope>
    <source>
        <strain evidence="2">CBS 269.34</strain>
    </source>
</reference>
<feature type="region of interest" description="Disordered" evidence="1">
    <location>
        <begin position="1"/>
        <end position="36"/>
    </location>
</feature>
<gene>
    <name evidence="2" type="ORF">BU16DRAFT_535523</name>
</gene>
<evidence type="ECO:0000313" key="2">
    <source>
        <dbReference type="EMBL" id="KAF2499128.1"/>
    </source>
</evidence>
<accession>A0A6A6R2X4</accession>
<dbReference type="AlphaFoldDB" id="A0A6A6R2X4"/>
<proteinExistence type="predicted"/>
<evidence type="ECO:0000313" key="3">
    <source>
        <dbReference type="Proteomes" id="UP000799750"/>
    </source>
</evidence>
<dbReference type="Proteomes" id="UP000799750">
    <property type="component" value="Unassembled WGS sequence"/>
</dbReference>